<keyword evidence="1" id="KW-0646">Protease inhibitor</keyword>
<name>A0AAN7R9S2_TRANT</name>
<dbReference type="InterPro" id="IPR046350">
    <property type="entry name" value="Cystatin_sf"/>
</dbReference>
<dbReference type="Pfam" id="PF16845">
    <property type="entry name" value="SQAPI"/>
    <property type="match status" value="1"/>
</dbReference>
<organism evidence="5 6">
    <name type="scientific">Trapa natans</name>
    <name type="common">Water chestnut</name>
    <dbReference type="NCBI Taxonomy" id="22666"/>
    <lineage>
        <taxon>Eukaryota</taxon>
        <taxon>Viridiplantae</taxon>
        <taxon>Streptophyta</taxon>
        <taxon>Embryophyta</taxon>
        <taxon>Tracheophyta</taxon>
        <taxon>Spermatophyta</taxon>
        <taxon>Magnoliopsida</taxon>
        <taxon>eudicotyledons</taxon>
        <taxon>Gunneridae</taxon>
        <taxon>Pentapetalae</taxon>
        <taxon>rosids</taxon>
        <taxon>malvids</taxon>
        <taxon>Myrtales</taxon>
        <taxon>Lythraceae</taxon>
        <taxon>Trapa</taxon>
    </lineage>
</organism>
<dbReference type="GO" id="GO:0004869">
    <property type="term" value="F:cysteine-type endopeptidase inhibitor activity"/>
    <property type="evidence" value="ECO:0007669"/>
    <property type="project" value="UniProtKB-KW"/>
</dbReference>
<gene>
    <name evidence="5" type="ORF">SAY86_013056</name>
</gene>
<evidence type="ECO:0000256" key="3">
    <source>
        <dbReference type="SAM" id="SignalP"/>
    </source>
</evidence>
<evidence type="ECO:0000313" key="5">
    <source>
        <dbReference type="EMBL" id="KAK4795062.1"/>
    </source>
</evidence>
<dbReference type="Proteomes" id="UP001346149">
    <property type="component" value="Unassembled WGS sequence"/>
</dbReference>
<dbReference type="AlphaFoldDB" id="A0AAN7R9S2"/>
<dbReference type="InterPro" id="IPR000010">
    <property type="entry name" value="Cystatin_dom"/>
</dbReference>
<feature type="domain" description="Cystatin" evidence="4">
    <location>
        <begin position="31"/>
        <end position="120"/>
    </location>
</feature>
<dbReference type="EMBL" id="JAXQNO010000007">
    <property type="protein sequence ID" value="KAK4795062.1"/>
    <property type="molecule type" value="Genomic_DNA"/>
</dbReference>
<keyword evidence="3" id="KW-0732">Signal</keyword>
<accession>A0AAN7R9S2</accession>
<dbReference type="Gene3D" id="3.10.450.10">
    <property type="match status" value="1"/>
</dbReference>
<dbReference type="PANTHER" id="PTHR47364:SF2">
    <property type="entry name" value="CYSTEINE PROTEINASE INHIBITOR 5"/>
    <property type="match status" value="1"/>
</dbReference>
<keyword evidence="2" id="KW-0789">Thiol protease inhibitor</keyword>
<dbReference type="SMART" id="SM00043">
    <property type="entry name" value="CY"/>
    <property type="match status" value="1"/>
</dbReference>
<proteinExistence type="predicted"/>
<feature type="signal peptide" evidence="3">
    <location>
        <begin position="1"/>
        <end position="23"/>
    </location>
</feature>
<keyword evidence="6" id="KW-1185">Reference proteome</keyword>
<comment type="caution">
    <text evidence="5">The sequence shown here is derived from an EMBL/GenBank/DDBJ whole genome shotgun (WGS) entry which is preliminary data.</text>
</comment>
<feature type="chain" id="PRO_5043041464" description="Cystatin domain-containing protein" evidence="3">
    <location>
        <begin position="24"/>
        <end position="122"/>
    </location>
</feature>
<reference evidence="5 6" key="1">
    <citation type="journal article" date="2023" name="Hortic Res">
        <title>Pangenome of water caltrop reveals structural variations and asymmetric subgenome divergence after allopolyploidization.</title>
        <authorList>
            <person name="Zhang X."/>
            <person name="Chen Y."/>
            <person name="Wang L."/>
            <person name="Yuan Y."/>
            <person name="Fang M."/>
            <person name="Shi L."/>
            <person name="Lu R."/>
            <person name="Comes H.P."/>
            <person name="Ma Y."/>
            <person name="Chen Y."/>
            <person name="Huang G."/>
            <person name="Zhou Y."/>
            <person name="Zheng Z."/>
            <person name="Qiu Y."/>
        </authorList>
    </citation>
    <scope>NUCLEOTIDE SEQUENCE [LARGE SCALE GENOMIC DNA]</scope>
    <source>
        <strain evidence="5">F231</strain>
    </source>
</reference>
<protein>
    <recommendedName>
        <fullName evidence="4">Cystatin domain-containing protein</fullName>
    </recommendedName>
</protein>
<dbReference type="SUPFAM" id="SSF54403">
    <property type="entry name" value="Cystatin/monellin"/>
    <property type="match status" value="1"/>
</dbReference>
<sequence>MTLQSSPIHLLLVVAVVPILSAAAPSGERGPLVGGWQPINDINDPYIKEIAGFAVNEYNKQAPASLKFAKVTSGESQVIAGTNYRLIIAAIDGTTTRNYEAIVWDKPWEHFRQLTSFKPVTH</sequence>
<evidence type="ECO:0000256" key="1">
    <source>
        <dbReference type="ARBA" id="ARBA00022690"/>
    </source>
</evidence>
<dbReference type="PANTHER" id="PTHR47364">
    <property type="entry name" value="CYSTEINE PROTEINASE INHIBITOR 5"/>
    <property type="match status" value="1"/>
</dbReference>
<evidence type="ECO:0000259" key="4">
    <source>
        <dbReference type="SMART" id="SM00043"/>
    </source>
</evidence>
<evidence type="ECO:0000313" key="6">
    <source>
        <dbReference type="Proteomes" id="UP001346149"/>
    </source>
</evidence>
<dbReference type="CDD" id="cd00042">
    <property type="entry name" value="CY"/>
    <property type="match status" value="1"/>
</dbReference>
<evidence type="ECO:0000256" key="2">
    <source>
        <dbReference type="ARBA" id="ARBA00022704"/>
    </source>
</evidence>